<proteinExistence type="predicted"/>
<dbReference type="EMBL" id="OV121133">
    <property type="protein sequence ID" value="CAH0550498.1"/>
    <property type="molecule type" value="Genomic_DNA"/>
</dbReference>
<reference evidence="1" key="1">
    <citation type="submission" date="2021-12" db="EMBL/GenBank/DDBJ databases">
        <authorList>
            <person name="King R."/>
        </authorList>
    </citation>
    <scope>NUCLEOTIDE SEQUENCE</scope>
</reference>
<name>A0A9P0AXT5_BRAAE</name>
<accession>A0A9P0AXT5</accession>
<gene>
    <name evidence="1" type="ORF">MELIAE_LOCUS3301</name>
</gene>
<dbReference type="OrthoDB" id="6807995at2759"/>
<evidence type="ECO:0000313" key="1">
    <source>
        <dbReference type="EMBL" id="CAH0550498.1"/>
    </source>
</evidence>
<sequence>MVVYVRYPDSYWLSEWQRPNYYYSQYIRPTRFTRLYAPTYWAPSTTYTRRYYYDDDIIPISTRIRYRSRPQVLQNFVDDMALLSYKKDDAVKMVLVRYPISYYSSLWREPDYYNYYYRPLRWYRNYWPLYWYSSSYWPSWRSYYRYLLDDYWPSSYRYRSSNWAYRLSSFIDDMALYSRKNDTEVRP</sequence>
<keyword evidence="2" id="KW-1185">Reference proteome</keyword>
<dbReference type="AlphaFoldDB" id="A0A9P0AXT5"/>
<organism evidence="1 2">
    <name type="scientific">Brassicogethes aeneus</name>
    <name type="common">Rape pollen beetle</name>
    <name type="synonym">Meligethes aeneus</name>
    <dbReference type="NCBI Taxonomy" id="1431903"/>
    <lineage>
        <taxon>Eukaryota</taxon>
        <taxon>Metazoa</taxon>
        <taxon>Ecdysozoa</taxon>
        <taxon>Arthropoda</taxon>
        <taxon>Hexapoda</taxon>
        <taxon>Insecta</taxon>
        <taxon>Pterygota</taxon>
        <taxon>Neoptera</taxon>
        <taxon>Endopterygota</taxon>
        <taxon>Coleoptera</taxon>
        <taxon>Polyphaga</taxon>
        <taxon>Cucujiformia</taxon>
        <taxon>Nitidulidae</taxon>
        <taxon>Meligethinae</taxon>
        <taxon>Brassicogethes</taxon>
    </lineage>
</organism>
<protein>
    <submittedName>
        <fullName evidence="1">Uncharacterized protein</fullName>
    </submittedName>
</protein>
<evidence type="ECO:0000313" key="2">
    <source>
        <dbReference type="Proteomes" id="UP001154078"/>
    </source>
</evidence>
<dbReference type="Proteomes" id="UP001154078">
    <property type="component" value="Chromosome 2"/>
</dbReference>